<dbReference type="Pfam" id="PF00773">
    <property type="entry name" value="RNB"/>
    <property type="match status" value="1"/>
</dbReference>
<dbReference type="RefSeq" id="WP_219080689.1">
    <property type="nucleotide sequence ID" value="NZ_CP079216.1"/>
</dbReference>
<dbReference type="EMBL" id="CP079216">
    <property type="protein sequence ID" value="QXT62108.1"/>
    <property type="molecule type" value="Genomic_DNA"/>
</dbReference>
<organism evidence="2 3">
    <name type="scientific">Tessaracoccus palaemonis</name>
    <dbReference type="NCBI Taxonomy" id="2829499"/>
    <lineage>
        <taxon>Bacteria</taxon>
        <taxon>Bacillati</taxon>
        <taxon>Actinomycetota</taxon>
        <taxon>Actinomycetes</taxon>
        <taxon>Propionibacteriales</taxon>
        <taxon>Propionibacteriaceae</taxon>
        <taxon>Tessaracoccus</taxon>
    </lineage>
</organism>
<sequence>MPSPHVSIPGPPADVREALAALQARLGLTAEFPAEVVVDAERAASLPPSETHADRTGIEFVTIDPASSMDLDQAVQIERAGTGFLVRYAISDVGHFVQPGSALDAETHRRGQTMFAPGARIPLHPPVLSEGAASLLADGRPRPSMLWELRLDATGELTDVALSRALVLSRAKLSYESVQADLDAGIPHPSIALLPEVGRLRREREIQRGGVSLNLPEQEIVEEPDGRWGLEFRDVVDVEECNAQISLLTGMAAARVMLDAKVGILRTLPPAGDDEVDSLRRRVNALGIEWPRSVTYPDFVRSLSPHRPRELAALTRCTSLFRGAGYVAFDGALPDGNHLHSALAAPYAHTTAPLRRLIDRYVLEICLAELGGTPVPDWARAALAELPGEMAASDRTAAAYERGVMDLAEALVLRGRVGERFRAVVTDVNPKTGQATVQVANPAVELRVQAEETKPGSEVVVHIVEVNLHEGKVDISIDA</sequence>
<dbReference type="Proteomes" id="UP000824504">
    <property type="component" value="Chromosome"/>
</dbReference>
<protein>
    <submittedName>
        <fullName evidence="2">RNB domain-containing ribonuclease</fullName>
    </submittedName>
</protein>
<reference evidence="2 3" key="1">
    <citation type="submission" date="2021-07" db="EMBL/GenBank/DDBJ databases">
        <title>complete genome sequencing of Tessaracoccus sp.J1M15.</title>
        <authorList>
            <person name="Bae J.-W."/>
            <person name="Kim D.-y."/>
        </authorList>
    </citation>
    <scope>NUCLEOTIDE SEQUENCE [LARGE SCALE GENOMIC DNA]</scope>
    <source>
        <strain evidence="2 3">J1M15</strain>
    </source>
</reference>
<dbReference type="InterPro" id="IPR040596">
    <property type="entry name" value="RNase_II_C_S1"/>
</dbReference>
<accession>A0ABX8SFC4</accession>
<gene>
    <name evidence="2" type="ORF">KDB89_10050</name>
</gene>
<dbReference type="InterPro" id="IPR050180">
    <property type="entry name" value="RNR_Ribonuclease"/>
</dbReference>
<dbReference type="Pfam" id="PF18614">
    <property type="entry name" value="RNase_II_C_S1"/>
    <property type="match status" value="1"/>
</dbReference>
<dbReference type="PANTHER" id="PTHR23355:SF42">
    <property type="entry name" value="RIBONUCLEASE II, CHLOROPLASTIC_MITOCHONDRIAL"/>
    <property type="match status" value="1"/>
</dbReference>
<proteinExistence type="predicted"/>
<dbReference type="PANTHER" id="PTHR23355">
    <property type="entry name" value="RIBONUCLEASE"/>
    <property type="match status" value="1"/>
</dbReference>
<evidence type="ECO:0000313" key="3">
    <source>
        <dbReference type="Proteomes" id="UP000824504"/>
    </source>
</evidence>
<dbReference type="InterPro" id="IPR001900">
    <property type="entry name" value="RNase_II/R"/>
</dbReference>
<dbReference type="SMART" id="SM00955">
    <property type="entry name" value="RNB"/>
    <property type="match status" value="1"/>
</dbReference>
<keyword evidence="3" id="KW-1185">Reference proteome</keyword>
<evidence type="ECO:0000259" key="1">
    <source>
        <dbReference type="SMART" id="SM00955"/>
    </source>
</evidence>
<name>A0ABX8SFC4_9ACTN</name>
<feature type="domain" description="RNB" evidence="1">
    <location>
        <begin position="52"/>
        <end position="372"/>
    </location>
</feature>
<evidence type="ECO:0000313" key="2">
    <source>
        <dbReference type="EMBL" id="QXT62108.1"/>
    </source>
</evidence>